<evidence type="ECO:0000256" key="3">
    <source>
        <dbReference type="ARBA" id="ARBA00023163"/>
    </source>
</evidence>
<dbReference type="Proteomes" id="UP000537204">
    <property type="component" value="Unassembled WGS sequence"/>
</dbReference>
<dbReference type="SUPFAM" id="SSF46689">
    <property type="entry name" value="Homeodomain-like"/>
    <property type="match status" value="1"/>
</dbReference>
<evidence type="ECO:0000313" key="6">
    <source>
        <dbReference type="EMBL" id="MBB5635081.1"/>
    </source>
</evidence>
<accession>A0A7W8ZJC5</accession>
<evidence type="ECO:0000313" key="7">
    <source>
        <dbReference type="Proteomes" id="UP000537204"/>
    </source>
</evidence>
<dbReference type="InterPro" id="IPR009057">
    <property type="entry name" value="Homeodomain-like_sf"/>
</dbReference>
<evidence type="ECO:0000256" key="4">
    <source>
        <dbReference type="PROSITE-ProRule" id="PRU00335"/>
    </source>
</evidence>
<feature type="domain" description="HTH tetR-type" evidence="5">
    <location>
        <begin position="4"/>
        <end position="64"/>
    </location>
</feature>
<sequence>MTNNSTRDKIIELARNYIQTIGYHSFNYKMISNDLNIKNSSIHHYFPSKDDLAVAVIEKDKMDFSAMAKSLESQSPAEKAQALLNNYDDYFNNGKKLCLISTFGSSYNDISEKIQNASSAYAVLVKKWLSEIFKDGLLSKEFHFKQSPEDMAIIWMATLPGSLLVGRIHGAVHFDKVIGFLKSTLLE</sequence>
<dbReference type="SUPFAM" id="SSF48498">
    <property type="entry name" value="Tetracyclin repressor-like, C-terminal domain"/>
    <property type="match status" value="1"/>
</dbReference>
<protein>
    <submittedName>
        <fullName evidence="6">TetR/AcrR family transcriptional repressor of nem operon</fullName>
    </submittedName>
</protein>
<dbReference type="PANTHER" id="PTHR47506:SF1">
    <property type="entry name" value="HTH-TYPE TRANSCRIPTIONAL REGULATOR YJDC"/>
    <property type="match status" value="1"/>
</dbReference>
<evidence type="ECO:0000256" key="2">
    <source>
        <dbReference type="ARBA" id="ARBA00023125"/>
    </source>
</evidence>
<evidence type="ECO:0000259" key="5">
    <source>
        <dbReference type="PROSITE" id="PS50977"/>
    </source>
</evidence>
<dbReference type="InterPro" id="IPR036271">
    <property type="entry name" value="Tet_transcr_reg_TetR-rel_C_sf"/>
</dbReference>
<organism evidence="6 7">
    <name type="scientific">Pedobacter cryoconitis</name>
    <dbReference type="NCBI Taxonomy" id="188932"/>
    <lineage>
        <taxon>Bacteria</taxon>
        <taxon>Pseudomonadati</taxon>
        <taxon>Bacteroidota</taxon>
        <taxon>Sphingobacteriia</taxon>
        <taxon>Sphingobacteriales</taxon>
        <taxon>Sphingobacteriaceae</taxon>
        <taxon>Pedobacter</taxon>
    </lineage>
</organism>
<keyword evidence="3" id="KW-0804">Transcription</keyword>
<dbReference type="InterPro" id="IPR001647">
    <property type="entry name" value="HTH_TetR"/>
</dbReference>
<dbReference type="Gene3D" id="1.10.357.10">
    <property type="entry name" value="Tetracycline Repressor, domain 2"/>
    <property type="match status" value="1"/>
</dbReference>
<dbReference type="GO" id="GO:0003677">
    <property type="term" value="F:DNA binding"/>
    <property type="evidence" value="ECO:0007669"/>
    <property type="project" value="UniProtKB-UniRule"/>
</dbReference>
<keyword evidence="2 4" id="KW-0238">DNA-binding</keyword>
<dbReference type="PANTHER" id="PTHR47506">
    <property type="entry name" value="TRANSCRIPTIONAL REGULATORY PROTEIN"/>
    <property type="match status" value="1"/>
</dbReference>
<proteinExistence type="predicted"/>
<reference evidence="6 7" key="1">
    <citation type="submission" date="2020-08" db="EMBL/GenBank/DDBJ databases">
        <title>Genomic Encyclopedia of Type Strains, Phase IV (KMG-V): Genome sequencing to study the core and pangenomes of soil and plant-associated prokaryotes.</title>
        <authorList>
            <person name="Whitman W."/>
        </authorList>
    </citation>
    <scope>NUCLEOTIDE SEQUENCE [LARGE SCALE GENOMIC DNA]</scope>
    <source>
        <strain evidence="6 7">S3M1</strain>
    </source>
</reference>
<dbReference type="RefSeq" id="WP_183879410.1">
    <property type="nucleotide sequence ID" value="NZ_JACHCE010000001.1"/>
</dbReference>
<name>A0A7W8ZJC5_9SPHI</name>
<gene>
    <name evidence="6" type="ORF">HDE68_000966</name>
</gene>
<comment type="caution">
    <text evidence="6">The sequence shown here is derived from an EMBL/GenBank/DDBJ whole genome shotgun (WGS) entry which is preliminary data.</text>
</comment>
<feature type="DNA-binding region" description="H-T-H motif" evidence="4">
    <location>
        <begin position="27"/>
        <end position="46"/>
    </location>
</feature>
<dbReference type="EMBL" id="JACHCE010000001">
    <property type="protein sequence ID" value="MBB5635081.1"/>
    <property type="molecule type" value="Genomic_DNA"/>
</dbReference>
<dbReference type="Pfam" id="PF00440">
    <property type="entry name" value="TetR_N"/>
    <property type="match status" value="1"/>
</dbReference>
<dbReference type="AlphaFoldDB" id="A0A7W8ZJC5"/>
<evidence type="ECO:0000256" key="1">
    <source>
        <dbReference type="ARBA" id="ARBA00023015"/>
    </source>
</evidence>
<dbReference type="PROSITE" id="PS50977">
    <property type="entry name" value="HTH_TETR_2"/>
    <property type="match status" value="1"/>
</dbReference>
<keyword evidence="1" id="KW-0805">Transcription regulation</keyword>